<keyword evidence="3" id="KW-0677">Repeat</keyword>
<feature type="repeat" description="WD" evidence="6">
    <location>
        <begin position="241"/>
        <end position="274"/>
    </location>
</feature>
<dbReference type="Pfam" id="PF17120">
    <property type="entry name" value="zf-RING_16"/>
    <property type="match status" value="1"/>
</dbReference>
<keyword evidence="5" id="KW-0862">Zinc</keyword>
<feature type="region of interest" description="Disordered" evidence="7">
    <location>
        <begin position="1"/>
        <end position="24"/>
    </location>
</feature>
<evidence type="ECO:0000259" key="8">
    <source>
        <dbReference type="Pfam" id="PF17120"/>
    </source>
</evidence>
<keyword evidence="4" id="KW-0863">Zinc-finger</keyword>
<dbReference type="GO" id="GO:0008270">
    <property type="term" value="F:zinc ion binding"/>
    <property type="evidence" value="ECO:0007669"/>
    <property type="project" value="UniProtKB-KW"/>
</dbReference>
<feature type="region of interest" description="Disordered" evidence="7">
    <location>
        <begin position="269"/>
        <end position="372"/>
    </location>
</feature>
<keyword evidence="2" id="KW-0479">Metal-binding</keyword>
<evidence type="ECO:0000256" key="1">
    <source>
        <dbReference type="ARBA" id="ARBA00022574"/>
    </source>
</evidence>
<feature type="compositionally biased region" description="Basic residues" evidence="7">
    <location>
        <begin position="595"/>
        <end position="606"/>
    </location>
</feature>
<dbReference type="PROSITE" id="PS50082">
    <property type="entry name" value="WD_REPEATS_2"/>
    <property type="match status" value="2"/>
</dbReference>
<dbReference type="Gene3D" id="2.130.10.10">
    <property type="entry name" value="YVTN repeat-like/Quinoprotein amine dehydrogenase"/>
    <property type="match status" value="1"/>
</dbReference>
<accession>A0A2R5GG06</accession>
<protein>
    <submittedName>
        <fullName evidence="9">GATOR complex protein WDR24</fullName>
    </submittedName>
</protein>
<dbReference type="CDD" id="cd16693">
    <property type="entry name" value="mRING-H2-C3H3C2_WDR24"/>
    <property type="match status" value="1"/>
</dbReference>
<dbReference type="InterPro" id="IPR049566">
    <property type="entry name" value="WDR59_RTC1-like_RING_Znf"/>
</dbReference>
<reference evidence="9 10" key="1">
    <citation type="submission" date="2017-12" db="EMBL/GenBank/DDBJ databases">
        <title>Sequencing, de novo assembly and annotation of complete genome of a new Thraustochytrid species, strain FCC1311.</title>
        <authorList>
            <person name="Sedici K."/>
            <person name="Godart F."/>
            <person name="Aiese Cigliano R."/>
            <person name="Sanseverino W."/>
            <person name="Barakat M."/>
            <person name="Ortet P."/>
            <person name="Marechal E."/>
            <person name="Cagnac O."/>
            <person name="Amato A."/>
        </authorList>
    </citation>
    <scope>NUCLEOTIDE SEQUENCE [LARGE SCALE GENOMIC DNA]</scope>
</reference>
<comment type="caution">
    <text evidence="9">The sequence shown here is derived from an EMBL/GenBank/DDBJ whole genome shotgun (WGS) entry which is preliminary data.</text>
</comment>
<feature type="region of interest" description="Disordered" evidence="7">
    <location>
        <begin position="1127"/>
        <end position="1204"/>
    </location>
</feature>
<dbReference type="GO" id="GO:0005829">
    <property type="term" value="C:cytosol"/>
    <property type="evidence" value="ECO:0007669"/>
    <property type="project" value="TreeGrafter"/>
</dbReference>
<dbReference type="PANTHER" id="PTHR46200">
    <property type="entry name" value="GATOR COMPLEX PROTEIN WDR24"/>
    <property type="match status" value="1"/>
</dbReference>
<dbReference type="PROSITE" id="PS00678">
    <property type="entry name" value="WD_REPEATS_1"/>
    <property type="match status" value="1"/>
</dbReference>
<feature type="compositionally biased region" description="Basic residues" evidence="7">
    <location>
        <begin position="359"/>
        <end position="369"/>
    </location>
</feature>
<dbReference type="GO" id="GO:0016239">
    <property type="term" value="P:positive regulation of macroautophagy"/>
    <property type="evidence" value="ECO:0007669"/>
    <property type="project" value="TreeGrafter"/>
</dbReference>
<feature type="compositionally biased region" description="Polar residues" evidence="7">
    <location>
        <begin position="342"/>
        <end position="354"/>
    </location>
</feature>
<evidence type="ECO:0000256" key="3">
    <source>
        <dbReference type="ARBA" id="ARBA00022737"/>
    </source>
</evidence>
<sequence>MAPDSGRPGALSSSTSASGAAGPGPVVNTWAHELTMDVGVANSVDISADQQVVAVGANNKLSLLRMSNKYRTLEEEEMVILKDTKHGGKSVGMLKPVLKVKFNPTLELAHVLATTSSSGAVGIWDINVAKGSPGQWKPDTVLREHSQAVGCLAWHYNDSETLLTGSNDRTIKFWDIRVKSHANFTVTPKQQMVRDLQFRKEQATPFFAAAFSNGVVQVWDVRHTSKAVHTYRAHQPAEALSVDWNPEVNHLLASGGSDGWIKVWDTAATTSAEEEHNADTKAPPASSTGTSSSAEGSLGEGSIAKAGLAGSKDASPTKLLGSARQRPAASERTGGHLRRQSGESQGSIKSSVTDASAAGRRRGKGRKSQSRPLYEFVADDQVMRARWRPGHPYQIVASSLKTPYLKLWNVVEPHVPLTTILACELDDSANGFLWLDTFLDPNDIVGSTLFSTVWWSGQEDEESDLLDDANGSEYGGDTGSVWNTTGQLQDPTNPYARLPGNRRAPDRNRFTPIDAIPAGEAPPSQLNAAPPGANSDVAGMRRTHSPVLSAMGARRAPSPTHSLAESVMTHRTNSALRAGNEYNHESNLEQQQAQQRKRFRKFRHRHRSEEASKLSWGSLLCCSAGGKVTIRCLAKGNMPLQKFRSNAISFSVKSRLAAVYEKIPSSRLEDALLVNRLLEPEEQTSRPVNKVNVLGAPRSTQDMPSAGPGGSFSDPIFGFNAEQFIALAQGYVTPSTLRESPEGMRLLEEHRIRHLSLLGAGTQSHTNHHDANTAPFGINHVKGTNEGGRAVSAPQASAAELLAPPVVSTVDGVASAQTAYRKMLSQPYGAASLDAHHDTQEHSDFDEAREKMLLKQAALTACCEHNAGVAVAAGARTQAQIWRLIMMQYAPQSVHLDGGEKARQVFKVAEPLRRSRTLSFDSHSSRDTFMGPVQRANSHEPEASGPDVLFGLSPGRMDSASSVGAAGSMLEDAEADAEATERIRSGLSGSGKVSVSAQEVDLSTPFSIGTGRTQLWRPESINLLCRLSRAVPVDDANFVLRTKNLEDDVQELHDAIEFAKPLVPEKPMSKGHQKLRRFHRMQRRRKFVQYYQQIYSTQMQLQVQSPVSGPVATLAVFEPTNMIHDGYAPSHHSSLQEQGAQYLEFSRSSSLSSGHTFESETVSPEGGHRHRQRALTETSHRSSRGSMNYGDVPDARDDTAEDEVSRQLGVGQLDRHSVGAMSAADDIAGLDRDHMNASIDMGGGVRPSDVDSVLLNPLSGAPPPLSWLGMSEHALEKGEVILSPLHIVTQNTSKLKSDLVHDILEHHADNGDVQTCSMLLLVLGDLLEPEVDSSKKRMWLCSYVDLLQQLRVFSVAARVISACNDPEVERCYQMSSMVAEGCSFCFQTNKKNLIMADTVFTGICETCKHTVSRCAICEQVVKGVYVWCQGCGHAGHLDHMTEWFRTEKTCPTGCGHNCTLSDIRMLRPSAIEKPRR</sequence>
<evidence type="ECO:0000256" key="5">
    <source>
        <dbReference type="ARBA" id="ARBA00022833"/>
    </source>
</evidence>
<dbReference type="InterPro" id="IPR037590">
    <property type="entry name" value="WDR24"/>
</dbReference>
<dbReference type="Pfam" id="PF00400">
    <property type="entry name" value="WD40"/>
    <property type="match status" value="2"/>
</dbReference>
<dbReference type="PROSITE" id="PS50294">
    <property type="entry name" value="WD_REPEATS_REGION"/>
    <property type="match status" value="1"/>
</dbReference>
<keyword evidence="1 6" id="KW-0853">WD repeat</keyword>
<dbReference type="InParanoid" id="A0A2R5GG06"/>
<proteinExistence type="predicted"/>
<dbReference type="PANTHER" id="PTHR46200:SF1">
    <property type="entry name" value="GATOR COMPLEX PROTEIN WDR24"/>
    <property type="match status" value="1"/>
</dbReference>
<dbReference type="InterPro" id="IPR001680">
    <property type="entry name" value="WD40_rpt"/>
</dbReference>
<dbReference type="GO" id="GO:0061700">
    <property type="term" value="C:GATOR2 complex"/>
    <property type="evidence" value="ECO:0007669"/>
    <property type="project" value="TreeGrafter"/>
</dbReference>
<dbReference type="SUPFAM" id="SSF50978">
    <property type="entry name" value="WD40 repeat-like"/>
    <property type="match status" value="1"/>
</dbReference>
<dbReference type="OrthoDB" id="60955at2759"/>
<dbReference type="SMART" id="SM00320">
    <property type="entry name" value="WD40"/>
    <property type="match status" value="5"/>
</dbReference>
<dbReference type="GO" id="GO:0005774">
    <property type="term" value="C:vacuolar membrane"/>
    <property type="evidence" value="ECO:0007669"/>
    <property type="project" value="TreeGrafter"/>
</dbReference>
<feature type="compositionally biased region" description="Polar residues" evidence="7">
    <location>
        <begin position="480"/>
        <end position="492"/>
    </location>
</feature>
<feature type="domain" description="WDR59/RTC1-like RING zinc finger" evidence="8">
    <location>
        <begin position="1412"/>
        <end position="1459"/>
    </location>
</feature>
<dbReference type="EMBL" id="BEYU01000067">
    <property type="protein sequence ID" value="GBG29820.1"/>
    <property type="molecule type" value="Genomic_DNA"/>
</dbReference>
<dbReference type="InterPro" id="IPR015943">
    <property type="entry name" value="WD40/YVTN_repeat-like_dom_sf"/>
</dbReference>
<evidence type="ECO:0000313" key="9">
    <source>
        <dbReference type="EMBL" id="GBG29820.1"/>
    </source>
</evidence>
<feature type="region of interest" description="Disordered" evidence="7">
    <location>
        <begin position="581"/>
        <end position="607"/>
    </location>
</feature>
<dbReference type="InterPro" id="IPR019775">
    <property type="entry name" value="WD40_repeat_CS"/>
</dbReference>
<feature type="region of interest" description="Disordered" evidence="7">
    <location>
        <begin position="479"/>
        <end position="539"/>
    </location>
</feature>
<dbReference type="GO" id="GO:1904263">
    <property type="term" value="P:positive regulation of TORC1 signaling"/>
    <property type="evidence" value="ECO:0007669"/>
    <property type="project" value="TreeGrafter"/>
</dbReference>
<organism evidence="9 10">
    <name type="scientific">Hondaea fermentalgiana</name>
    <dbReference type="NCBI Taxonomy" id="2315210"/>
    <lineage>
        <taxon>Eukaryota</taxon>
        <taxon>Sar</taxon>
        <taxon>Stramenopiles</taxon>
        <taxon>Bigyra</taxon>
        <taxon>Labyrinthulomycetes</taxon>
        <taxon>Thraustochytrida</taxon>
        <taxon>Thraustochytriidae</taxon>
        <taxon>Hondaea</taxon>
    </lineage>
</organism>
<gene>
    <name evidence="9" type="ORF">FCC1311_060402</name>
</gene>
<name>A0A2R5GG06_9STRA</name>
<dbReference type="InterPro" id="IPR020472">
    <property type="entry name" value="WD40_PAC1"/>
</dbReference>
<feature type="compositionally biased region" description="Low complexity" evidence="7">
    <location>
        <begin position="285"/>
        <end position="302"/>
    </location>
</feature>
<evidence type="ECO:0000256" key="2">
    <source>
        <dbReference type="ARBA" id="ARBA00022723"/>
    </source>
</evidence>
<keyword evidence="10" id="KW-1185">Reference proteome</keyword>
<dbReference type="PRINTS" id="PR00320">
    <property type="entry name" value="GPROTEINBRPT"/>
</dbReference>
<feature type="region of interest" description="Disordered" evidence="7">
    <location>
        <begin position="918"/>
        <end position="943"/>
    </location>
</feature>
<evidence type="ECO:0000256" key="4">
    <source>
        <dbReference type="ARBA" id="ARBA00022771"/>
    </source>
</evidence>
<feature type="compositionally biased region" description="Low complexity" evidence="7">
    <location>
        <begin position="8"/>
        <end position="24"/>
    </location>
</feature>
<dbReference type="InterPro" id="IPR036322">
    <property type="entry name" value="WD40_repeat_dom_sf"/>
</dbReference>
<evidence type="ECO:0000256" key="6">
    <source>
        <dbReference type="PROSITE-ProRule" id="PRU00221"/>
    </source>
</evidence>
<feature type="repeat" description="WD" evidence="6">
    <location>
        <begin position="142"/>
        <end position="177"/>
    </location>
</feature>
<evidence type="ECO:0000313" key="10">
    <source>
        <dbReference type="Proteomes" id="UP000241890"/>
    </source>
</evidence>
<evidence type="ECO:0000256" key="7">
    <source>
        <dbReference type="SAM" id="MobiDB-lite"/>
    </source>
</evidence>
<dbReference type="Proteomes" id="UP000241890">
    <property type="component" value="Unassembled WGS sequence"/>
</dbReference>